<proteinExistence type="predicted"/>
<dbReference type="EMBL" id="CP007648">
    <property type="protein sequence ID" value="AIR11755.1"/>
    <property type="molecule type" value="Genomic_DNA"/>
</dbReference>
<dbReference type="Proteomes" id="UP000029488">
    <property type="component" value="Plasmid pMP1046B"/>
</dbReference>
<sequence>MTNIGIDTREDRMKDVRARSEENYNPMIVDPSTVPDEKRVKQLGDSGMTMDRRYPFQHQNSIMKIVDWRQKIMETLCLDKQIGKLLKYSTPDALDRPDLTEDESYDLINQNIFSYRYIPQTVETQKAFISLGISGFIPQESWRQFSQQFTMGYIWFYILNDISIMNTDYGDRRDLLLMRVYDLFQDSDDYGMGHIKEGNLTELFDQNNKFGGYVLQMKVIDLMR</sequence>
<evidence type="ECO:0000313" key="2">
    <source>
        <dbReference type="Proteomes" id="UP000029488"/>
    </source>
</evidence>
<name>A0A089QG93_9LACO</name>
<gene>
    <name evidence="1" type="ORF">LSJ_3139c</name>
</gene>
<geneLocation type="plasmid" evidence="1 2">
    <name>pMP1046B</name>
</geneLocation>
<organism evidence="1 2">
    <name type="scientific">Ligilactobacillus salivarius</name>
    <dbReference type="NCBI Taxonomy" id="1624"/>
    <lineage>
        <taxon>Bacteria</taxon>
        <taxon>Bacillati</taxon>
        <taxon>Bacillota</taxon>
        <taxon>Bacilli</taxon>
        <taxon>Lactobacillales</taxon>
        <taxon>Lactobacillaceae</taxon>
        <taxon>Ligilactobacillus</taxon>
    </lineage>
</organism>
<dbReference type="RefSeq" id="WP_237752318.1">
    <property type="nucleotide sequence ID" value="NZ_CP007648.1"/>
</dbReference>
<protein>
    <submittedName>
        <fullName evidence="1">Uncharacterized protein</fullName>
    </submittedName>
</protein>
<reference evidence="1 2" key="1">
    <citation type="journal article" date="2014" name="BMC Genomics">
        <title>Unusual genome complexity in Lactobacillus salivarius JCM1046.</title>
        <authorList>
            <person name="Raftis E.J."/>
            <person name="Forde B.M."/>
            <person name="Claesson M.J."/>
            <person name="O'Toole P.W."/>
        </authorList>
    </citation>
    <scope>NUCLEOTIDE SEQUENCE [LARGE SCALE GENOMIC DNA]</scope>
    <source>
        <strain evidence="1 2">JCM1046</strain>
        <plasmid evidence="1 2">pMP1046B</plasmid>
    </source>
</reference>
<evidence type="ECO:0000313" key="1">
    <source>
        <dbReference type="EMBL" id="AIR11755.1"/>
    </source>
</evidence>
<accession>A0A089QG93</accession>
<dbReference type="AlphaFoldDB" id="A0A089QG93"/>
<dbReference type="KEGG" id="lsj:LSJ_3139c"/>
<keyword evidence="1" id="KW-0614">Plasmid</keyword>